<sequence>MNLFIFAELDLQQQNYLEHLLPTNITPFFYNGYSSPEGEKAFRSADLLFGNPPSSWLAQVPPGLQFWQLESAGFDQYKQVQTNAVVCNMGDFFAEACAETMVAGILSFYRGIIDLVQLQEEQNWQGKKMRLKLDLLGQKTAIVLGAGTIGQAVKRILEGFGTKVKMTARQNPVAQIHSLEELFQHLPHTDIIINTLPGNLDKYVSKEFIQSMKIGSLYANVGRGNTTDEQALIEALESEHLAGAVLDVTEEEPLPQDSPLWQMENVLLTQHTGGGQVREVEGKIDRFISNLHLFLAGDKVLNQVNLTQGY</sequence>
<feature type="domain" description="D-isomer specific 2-hydroxyacid dehydrogenase NAD-binding" evidence="3">
    <location>
        <begin position="103"/>
        <end position="273"/>
    </location>
</feature>
<proteinExistence type="predicted"/>
<dbReference type="OrthoDB" id="9805416at2"/>
<name>A0A5B6TD88_9BACT</name>
<dbReference type="InterPro" id="IPR036291">
    <property type="entry name" value="NAD(P)-bd_dom_sf"/>
</dbReference>
<dbReference type="Pfam" id="PF02826">
    <property type="entry name" value="2-Hacid_dh_C"/>
    <property type="match status" value="1"/>
</dbReference>
<evidence type="ECO:0000313" key="4">
    <source>
        <dbReference type="EMBL" id="KAA3438126.1"/>
    </source>
</evidence>
<dbReference type="InterPro" id="IPR006140">
    <property type="entry name" value="D-isomer_DH_NAD-bd"/>
</dbReference>
<reference evidence="4 5" key="1">
    <citation type="submission" date="2019-07" db="EMBL/GenBank/DDBJ databases">
        <title>Rufibacter sp. nov., isolated from lake sediment.</title>
        <authorList>
            <person name="Qu J.-H."/>
        </authorList>
    </citation>
    <scope>NUCLEOTIDE SEQUENCE [LARGE SCALE GENOMIC DNA]</scope>
    <source>
        <strain evidence="4 5">NBS58-1</strain>
    </source>
</reference>
<keyword evidence="2" id="KW-0520">NAD</keyword>
<keyword evidence="1" id="KW-0560">Oxidoreductase</keyword>
<dbReference type="EMBL" id="VKKY01000002">
    <property type="protein sequence ID" value="KAA3438126.1"/>
    <property type="molecule type" value="Genomic_DNA"/>
</dbReference>
<evidence type="ECO:0000256" key="1">
    <source>
        <dbReference type="ARBA" id="ARBA00023002"/>
    </source>
</evidence>
<dbReference type="RefSeq" id="WP_149091186.1">
    <property type="nucleotide sequence ID" value="NZ_VKKY01000002.1"/>
</dbReference>
<evidence type="ECO:0000313" key="5">
    <source>
        <dbReference type="Proteomes" id="UP000324133"/>
    </source>
</evidence>
<dbReference type="CDD" id="cd05300">
    <property type="entry name" value="2-Hacid_dh_1"/>
    <property type="match status" value="1"/>
</dbReference>
<evidence type="ECO:0000256" key="2">
    <source>
        <dbReference type="ARBA" id="ARBA00023027"/>
    </source>
</evidence>
<organism evidence="4 5">
    <name type="scientific">Rufibacter hautae</name>
    <dbReference type="NCBI Taxonomy" id="2595005"/>
    <lineage>
        <taxon>Bacteria</taxon>
        <taxon>Pseudomonadati</taxon>
        <taxon>Bacteroidota</taxon>
        <taxon>Cytophagia</taxon>
        <taxon>Cytophagales</taxon>
        <taxon>Hymenobacteraceae</taxon>
        <taxon>Rufibacter</taxon>
    </lineage>
</organism>
<dbReference type="PANTHER" id="PTHR43333">
    <property type="entry name" value="2-HACID_DH_C DOMAIN-CONTAINING PROTEIN"/>
    <property type="match status" value="1"/>
</dbReference>
<dbReference type="Gene3D" id="3.40.50.720">
    <property type="entry name" value="NAD(P)-binding Rossmann-like Domain"/>
    <property type="match status" value="2"/>
</dbReference>
<evidence type="ECO:0000259" key="3">
    <source>
        <dbReference type="Pfam" id="PF02826"/>
    </source>
</evidence>
<gene>
    <name evidence="4" type="ORF">FOA19_12735</name>
</gene>
<dbReference type="SUPFAM" id="SSF51735">
    <property type="entry name" value="NAD(P)-binding Rossmann-fold domains"/>
    <property type="match status" value="1"/>
</dbReference>
<dbReference type="GO" id="GO:0016491">
    <property type="term" value="F:oxidoreductase activity"/>
    <property type="evidence" value="ECO:0007669"/>
    <property type="project" value="UniProtKB-KW"/>
</dbReference>
<comment type="caution">
    <text evidence="4">The sequence shown here is derived from an EMBL/GenBank/DDBJ whole genome shotgun (WGS) entry which is preliminary data.</text>
</comment>
<protein>
    <submittedName>
        <fullName evidence="4">D-2-hydroxyacid dehydrogenase</fullName>
    </submittedName>
</protein>
<dbReference type="AlphaFoldDB" id="A0A5B6TD88"/>
<dbReference type="PANTHER" id="PTHR43333:SF1">
    <property type="entry name" value="D-ISOMER SPECIFIC 2-HYDROXYACID DEHYDROGENASE NAD-BINDING DOMAIN-CONTAINING PROTEIN"/>
    <property type="match status" value="1"/>
</dbReference>
<dbReference type="Proteomes" id="UP000324133">
    <property type="component" value="Unassembled WGS sequence"/>
</dbReference>
<keyword evidence="5" id="KW-1185">Reference proteome</keyword>
<dbReference type="GO" id="GO:0051287">
    <property type="term" value="F:NAD binding"/>
    <property type="evidence" value="ECO:0007669"/>
    <property type="project" value="InterPro"/>
</dbReference>
<accession>A0A5B6TD88</accession>